<gene>
    <name evidence="2" type="ORF">FB45DRAFT_867407</name>
</gene>
<accession>A0AAD7BQR2</accession>
<name>A0AAD7BQR2_9AGAR</name>
<organism evidence="2 3">
    <name type="scientific">Roridomyces roridus</name>
    <dbReference type="NCBI Taxonomy" id="1738132"/>
    <lineage>
        <taxon>Eukaryota</taxon>
        <taxon>Fungi</taxon>
        <taxon>Dikarya</taxon>
        <taxon>Basidiomycota</taxon>
        <taxon>Agaricomycotina</taxon>
        <taxon>Agaricomycetes</taxon>
        <taxon>Agaricomycetidae</taxon>
        <taxon>Agaricales</taxon>
        <taxon>Marasmiineae</taxon>
        <taxon>Mycenaceae</taxon>
        <taxon>Roridomyces</taxon>
    </lineage>
</organism>
<sequence length="430" mass="48598">MFPPELVELIVGFGWLTLSTGSHRHAYSVTSWMLVSRQWLSIVVPIFLRDVWATSQSLMLRLFQNCENPGLAFRLAGINDVRQYLTENCRSLTVSLYQRRTDEYDRQCTALAEYVAGTSDEIMPLGWRRQRTPYYGIPLGKLRNVIFDWMPNLTSLHFVLVDCLPTYWYWHMDRDVPRSFFGEWYPDCLTDLHVTLAYTSPPPPLLVGAPRGTFFPPRHASDLRRFLNFTAVKRPVVRDANADFVTFLTTYCPSLECIESTAEFRAEDLPPEVADEVRDRLVVRRLAPTTEWGITGSDIPGGWPLICAAQKAALPQESQRGPFSSSEGGPSSCPERGTYSCAQGEPSSRLKGGIFCNFERGRSVSLHSKGEETISLAHQPLVNISNETRAYDWLKIGEFGQLSDFNQCHSQNGHFLGAIVNSNLGIRRST</sequence>
<dbReference type="AlphaFoldDB" id="A0AAD7BQR2"/>
<evidence type="ECO:0000256" key="1">
    <source>
        <dbReference type="SAM" id="MobiDB-lite"/>
    </source>
</evidence>
<comment type="caution">
    <text evidence="2">The sequence shown here is derived from an EMBL/GenBank/DDBJ whole genome shotgun (WGS) entry which is preliminary data.</text>
</comment>
<evidence type="ECO:0000313" key="3">
    <source>
        <dbReference type="Proteomes" id="UP001221142"/>
    </source>
</evidence>
<proteinExistence type="predicted"/>
<dbReference type="EMBL" id="JARKIF010000010">
    <property type="protein sequence ID" value="KAJ7628302.1"/>
    <property type="molecule type" value="Genomic_DNA"/>
</dbReference>
<feature type="compositionally biased region" description="Low complexity" evidence="1">
    <location>
        <begin position="321"/>
        <end position="334"/>
    </location>
</feature>
<reference evidence="2" key="1">
    <citation type="submission" date="2023-03" db="EMBL/GenBank/DDBJ databases">
        <title>Massive genome expansion in bonnet fungi (Mycena s.s.) driven by repeated elements and novel gene families across ecological guilds.</title>
        <authorList>
            <consortium name="Lawrence Berkeley National Laboratory"/>
            <person name="Harder C.B."/>
            <person name="Miyauchi S."/>
            <person name="Viragh M."/>
            <person name="Kuo A."/>
            <person name="Thoen E."/>
            <person name="Andreopoulos B."/>
            <person name="Lu D."/>
            <person name="Skrede I."/>
            <person name="Drula E."/>
            <person name="Henrissat B."/>
            <person name="Morin E."/>
            <person name="Kohler A."/>
            <person name="Barry K."/>
            <person name="LaButti K."/>
            <person name="Morin E."/>
            <person name="Salamov A."/>
            <person name="Lipzen A."/>
            <person name="Mereny Z."/>
            <person name="Hegedus B."/>
            <person name="Baldrian P."/>
            <person name="Stursova M."/>
            <person name="Weitz H."/>
            <person name="Taylor A."/>
            <person name="Grigoriev I.V."/>
            <person name="Nagy L.G."/>
            <person name="Martin F."/>
            <person name="Kauserud H."/>
        </authorList>
    </citation>
    <scope>NUCLEOTIDE SEQUENCE</scope>
    <source>
        <strain evidence="2">9284</strain>
    </source>
</reference>
<protein>
    <submittedName>
        <fullName evidence="2">Uncharacterized protein</fullName>
    </submittedName>
</protein>
<dbReference type="Proteomes" id="UP001221142">
    <property type="component" value="Unassembled WGS sequence"/>
</dbReference>
<evidence type="ECO:0000313" key="2">
    <source>
        <dbReference type="EMBL" id="KAJ7628302.1"/>
    </source>
</evidence>
<keyword evidence="3" id="KW-1185">Reference proteome</keyword>
<feature type="region of interest" description="Disordered" evidence="1">
    <location>
        <begin position="317"/>
        <end position="345"/>
    </location>
</feature>